<feature type="region of interest" description="Disordered" evidence="1">
    <location>
        <begin position="70"/>
        <end position="117"/>
    </location>
</feature>
<gene>
    <name evidence="2" type="ORF">OUZ56_029473</name>
</gene>
<accession>A0ABR0B6Y7</accession>
<proteinExistence type="predicted"/>
<feature type="compositionally biased region" description="Low complexity" evidence="1">
    <location>
        <begin position="80"/>
        <end position="96"/>
    </location>
</feature>
<organism evidence="2 3">
    <name type="scientific">Daphnia magna</name>
    <dbReference type="NCBI Taxonomy" id="35525"/>
    <lineage>
        <taxon>Eukaryota</taxon>
        <taxon>Metazoa</taxon>
        <taxon>Ecdysozoa</taxon>
        <taxon>Arthropoda</taxon>
        <taxon>Crustacea</taxon>
        <taxon>Branchiopoda</taxon>
        <taxon>Diplostraca</taxon>
        <taxon>Cladocera</taxon>
        <taxon>Anomopoda</taxon>
        <taxon>Daphniidae</taxon>
        <taxon>Daphnia</taxon>
    </lineage>
</organism>
<reference evidence="2 3" key="1">
    <citation type="journal article" date="2023" name="Nucleic Acids Res.">
        <title>The hologenome of Daphnia magna reveals possible DNA methylation and microbiome-mediated evolution of the host genome.</title>
        <authorList>
            <person name="Chaturvedi A."/>
            <person name="Li X."/>
            <person name="Dhandapani V."/>
            <person name="Marshall H."/>
            <person name="Kissane S."/>
            <person name="Cuenca-Cambronero M."/>
            <person name="Asole G."/>
            <person name="Calvet F."/>
            <person name="Ruiz-Romero M."/>
            <person name="Marangio P."/>
            <person name="Guigo R."/>
            <person name="Rago D."/>
            <person name="Mirbahai L."/>
            <person name="Eastwood N."/>
            <person name="Colbourne J.K."/>
            <person name="Zhou J."/>
            <person name="Mallon E."/>
            <person name="Orsini L."/>
        </authorList>
    </citation>
    <scope>NUCLEOTIDE SEQUENCE [LARGE SCALE GENOMIC DNA]</scope>
    <source>
        <strain evidence="2">LRV0_1</strain>
    </source>
</reference>
<name>A0ABR0B6Y7_9CRUS</name>
<evidence type="ECO:0000313" key="2">
    <source>
        <dbReference type="EMBL" id="KAK4037440.1"/>
    </source>
</evidence>
<dbReference type="Proteomes" id="UP001234178">
    <property type="component" value="Unassembled WGS sequence"/>
</dbReference>
<dbReference type="EMBL" id="JAOYFB010000040">
    <property type="protein sequence ID" value="KAK4037440.1"/>
    <property type="molecule type" value="Genomic_DNA"/>
</dbReference>
<feature type="compositionally biased region" description="Polar residues" evidence="1">
    <location>
        <begin position="102"/>
        <end position="115"/>
    </location>
</feature>
<comment type="caution">
    <text evidence="2">The sequence shown here is derived from an EMBL/GenBank/DDBJ whole genome shotgun (WGS) entry which is preliminary data.</text>
</comment>
<protein>
    <submittedName>
        <fullName evidence="2">Uncharacterized protein</fullName>
    </submittedName>
</protein>
<sequence>MFEGPYRVLVNFLSETADSGLTPKCQRLAPESQRIDVLFIFLDLTPYRVSVYEDSGRLMAGRRLTDVDQDNGKAAKAAMQQSQQQQRSGNSRQTTTTRKKCNQNNNTNKGDQPGNSVEKRILSRKARLLLAQKASRVLRAVELFQTTTAFAFIGLALVSPVTAVRLVGLEHVQSLLSLIRLNSVNGPRVLLVAVEEKSRDGCFGRGLARQCRRLASWRRRRQESFGPFWNRTGYWSEMSDLYTTIR</sequence>
<keyword evidence="3" id="KW-1185">Reference proteome</keyword>
<evidence type="ECO:0000256" key="1">
    <source>
        <dbReference type="SAM" id="MobiDB-lite"/>
    </source>
</evidence>
<evidence type="ECO:0000313" key="3">
    <source>
        <dbReference type="Proteomes" id="UP001234178"/>
    </source>
</evidence>